<organism evidence="2 3">
    <name type="scientific">Paralcaligenes ureilyticus</name>
    <dbReference type="NCBI Taxonomy" id="627131"/>
    <lineage>
        <taxon>Bacteria</taxon>
        <taxon>Pseudomonadati</taxon>
        <taxon>Pseudomonadota</taxon>
        <taxon>Betaproteobacteria</taxon>
        <taxon>Burkholderiales</taxon>
        <taxon>Alcaligenaceae</taxon>
        <taxon>Paralcaligenes</taxon>
    </lineage>
</organism>
<feature type="signal peptide" evidence="1">
    <location>
        <begin position="1"/>
        <end position="31"/>
    </location>
</feature>
<keyword evidence="1" id="KW-0732">Signal</keyword>
<sequence length="102" mass="10920">MRAKRIFIMMKNGLGLSIGALLFLCTQAAVAGQDGVTSGAFQVRVNILAQCDLSPTALESVKNVCRNEVLHQVVATPIESSSAHAAATRDQKAQVYRVTVVY</sequence>
<protein>
    <submittedName>
        <fullName evidence="2">Uncharacterized protein</fullName>
    </submittedName>
</protein>
<gene>
    <name evidence="2" type="ORF">EDC26_11147</name>
</gene>
<evidence type="ECO:0000256" key="1">
    <source>
        <dbReference type="SAM" id="SignalP"/>
    </source>
</evidence>
<name>A0A4R3LW36_9BURK</name>
<feature type="chain" id="PRO_5020667577" evidence="1">
    <location>
        <begin position="32"/>
        <end position="102"/>
    </location>
</feature>
<keyword evidence="3" id="KW-1185">Reference proteome</keyword>
<comment type="caution">
    <text evidence="2">The sequence shown here is derived from an EMBL/GenBank/DDBJ whole genome shotgun (WGS) entry which is preliminary data.</text>
</comment>
<dbReference type="AlphaFoldDB" id="A0A4R3LW36"/>
<dbReference type="EMBL" id="SMAJ01000011">
    <property type="protein sequence ID" value="TCT04831.1"/>
    <property type="molecule type" value="Genomic_DNA"/>
</dbReference>
<proteinExistence type="predicted"/>
<accession>A0A4R3LW36</accession>
<dbReference type="Proteomes" id="UP000295525">
    <property type="component" value="Unassembled WGS sequence"/>
</dbReference>
<evidence type="ECO:0000313" key="2">
    <source>
        <dbReference type="EMBL" id="TCT04831.1"/>
    </source>
</evidence>
<evidence type="ECO:0000313" key="3">
    <source>
        <dbReference type="Proteomes" id="UP000295525"/>
    </source>
</evidence>
<reference evidence="2 3" key="1">
    <citation type="submission" date="2019-03" db="EMBL/GenBank/DDBJ databases">
        <title>Genomic Encyclopedia of Type Strains, Phase IV (KMG-IV): sequencing the most valuable type-strain genomes for metagenomic binning, comparative biology and taxonomic classification.</title>
        <authorList>
            <person name="Goeker M."/>
        </authorList>
    </citation>
    <scope>NUCLEOTIDE SEQUENCE [LARGE SCALE GENOMIC DNA]</scope>
    <source>
        <strain evidence="2 3">DSM 24591</strain>
    </source>
</reference>